<sequence length="252" mass="29461">MSQINPFSRIPDLVVRFKDQVKLTKYVKKIMPINMLENELVLESDNSFVITKDISNFSLDEFKDKNIEFIVRVKSRPNQFDYSLIKIKINLDNIVSNEVALNVSEINGKYQVSLENNILKIKVKLENKQLSFDETEVPNKVYLDKYNTLTMISYLVDEDKDQNFSLGFENYINQIHPKISSNGDLFKNYKSSQRLDASQNNDKLFENIRKRVFVVGGGTSTMIAKVKPNDPNDHRYYFLTNRHVSDILQTRW</sequence>
<dbReference type="KEGG" id="medw:NCTC10132_00495"/>
<dbReference type="AlphaFoldDB" id="A0A3B0Q2P0"/>
<gene>
    <name evidence="1" type="ORF">NCTC10132_00495</name>
</gene>
<proteinExistence type="predicted"/>
<feature type="non-terminal residue" evidence="1">
    <location>
        <position position="252"/>
    </location>
</feature>
<dbReference type="Proteomes" id="UP000257559">
    <property type="component" value="Chromosome"/>
</dbReference>
<organism evidence="1 2">
    <name type="scientific">Mycoplasmopsis edwardii</name>
    <dbReference type="NCBI Taxonomy" id="53558"/>
    <lineage>
        <taxon>Bacteria</taxon>
        <taxon>Bacillati</taxon>
        <taxon>Mycoplasmatota</taxon>
        <taxon>Mycoplasmoidales</taxon>
        <taxon>Metamycoplasmataceae</taxon>
        <taxon>Mycoplasmopsis</taxon>
    </lineage>
</organism>
<name>A0A3B0Q2P0_9BACT</name>
<accession>A0A3B0Q2P0</accession>
<dbReference type="EMBL" id="LS991951">
    <property type="protein sequence ID" value="SYV97136.1"/>
    <property type="molecule type" value="Genomic_DNA"/>
</dbReference>
<keyword evidence="2" id="KW-1185">Reference proteome</keyword>
<reference evidence="2" key="1">
    <citation type="submission" date="2018-06" db="EMBL/GenBank/DDBJ databases">
        <authorList>
            <consortium name="Pathogen Informatics"/>
        </authorList>
    </citation>
    <scope>NUCLEOTIDE SEQUENCE [LARGE SCALE GENOMIC DNA]</scope>
    <source>
        <strain evidence="2">NCTC10132</strain>
    </source>
</reference>
<evidence type="ECO:0000313" key="2">
    <source>
        <dbReference type="Proteomes" id="UP000257559"/>
    </source>
</evidence>
<protein>
    <submittedName>
        <fullName evidence="1">Uncharacterized protein</fullName>
    </submittedName>
</protein>
<evidence type="ECO:0000313" key="1">
    <source>
        <dbReference type="EMBL" id="SYV97136.1"/>
    </source>
</evidence>